<reference evidence="3 4" key="1">
    <citation type="submission" date="2019-02" db="EMBL/GenBank/DDBJ databases">
        <title>Arundinibacter roseus gen. nov., sp. nov., a new member of the family Cytophagaceae.</title>
        <authorList>
            <person name="Szuroczki S."/>
            <person name="Khayer B."/>
            <person name="Sproer C."/>
            <person name="Toumi M."/>
            <person name="Szabo A."/>
            <person name="Felfoldi T."/>
            <person name="Schumann P."/>
            <person name="Toth E."/>
        </authorList>
    </citation>
    <scope>NUCLEOTIDE SEQUENCE [LARGE SCALE GENOMIC DNA]</scope>
    <source>
        <strain evidence="3 4">DMA-k-7a</strain>
    </source>
</reference>
<evidence type="ECO:0000313" key="4">
    <source>
        <dbReference type="Proteomes" id="UP000295706"/>
    </source>
</evidence>
<dbReference type="PANTHER" id="PTHR34978:SF3">
    <property type="entry name" value="SLR0241 PROTEIN"/>
    <property type="match status" value="1"/>
</dbReference>
<feature type="transmembrane region" description="Helical" evidence="1">
    <location>
        <begin position="103"/>
        <end position="124"/>
    </location>
</feature>
<evidence type="ECO:0000256" key="1">
    <source>
        <dbReference type="SAM" id="Phobius"/>
    </source>
</evidence>
<proteinExistence type="predicted"/>
<dbReference type="AlphaFoldDB" id="A0A4R4K5G7"/>
<feature type="domain" description="Peptidase M56" evidence="2">
    <location>
        <begin position="36"/>
        <end position="271"/>
    </location>
</feature>
<dbReference type="Pfam" id="PF05569">
    <property type="entry name" value="Peptidase_M56"/>
    <property type="match status" value="1"/>
</dbReference>
<feature type="transmembrane region" description="Helical" evidence="1">
    <location>
        <begin position="35"/>
        <end position="52"/>
    </location>
</feature>
<gene>
    <name evidence="3" type="ORF">EZE20_17355</name>
</gene>
<dbReference type="InterPro" id="IPR008756">
    <property type="entry name" value="Peptidase_M56"/>
</dbReference>
<sequence length="587" mass="67013">MLLAYLFKVSLLLAALTLAYRWLIQYESFTRLNRALLWLNVLAAWSLPLIPLPEWGPVEVQKQFHQSVPEVVQSVPYFSTQIKPQKNSFPETSRAEIHEVWSLMNYLLLIYLLGVVLLASRFLWQLGRLLQKIRHLPSEQLEGDIYLVRDTFTTTPYSFFKWIACNPDQYTSLELSHILVHESEHARQWHSLDLLLAEMQRIALWFNPFSWLHQKLVQSNLEYLADQAVLVGGYNRKLYQVHLLKTVFGDNELPLTNSFAQSILKKRIKMMNQKPSPQWVWGKYAFLLAVLYLSSAFVSPYRRQLIELAPVPLKSVVSAMIEESMHEPEIISDPDLSKLPDPEIILKPFEENLIKAEKDTLKFNNLSKWTLLIEDTLYWAISPLVSLEDIGIIRKDIVAFGGDMKINGLQYDPLNLFLTSISFSIKASGGEGKGSQGAGMYTPTKGYSGYISSNGLGMGKLPPNPLLNAMRKDFEKALEIKQNHLPVYLEDSLSKVLVEKEGGLGTRYFPKESFEGAYAPEIMNKVGIGKSNEGTVLFSEKLKDVEFYLNGRVSRWDEVNSIPFVNLHSISIKSVGEVKKYVLVFTK</sequence>
<dbReference type="RefSeq" id="WP_132120001.1">
    <property type="nucleotide sequence ID" value="NZ_SMJU01000011.1"/>
</dbReference>
<keyword evidence="1" id="KW-0812">Transmembrane</keyword>
<feature type="transmembrane region" description="Helical" evidence="1">
    <location>
        <begin position="6"/>
        <end position="23"/>
    </location>
</feature>
<protein>
    <submittedName>
        <fullName evidence="3">Peptidase M56 BlaR1</fullName>
    </submittedName>
</protein>
<evidence type="ECO:0000313" key="3">
    <source>
        <dbReference type="EMBL" id="TDB62707.1"/>
    </source>
</evidence>
<organism evidence="3 4">
    <name type="scientific">Arundinibacter roseus</name>
    <dbReference type="NCBI Taxonomy" id="2070510"/>
    <lineage>
        <taxon>Bacteria</taxon>
        <taxon>Pseudomonadati</taxon>
        <taxon>Bacteroidota</taxon>
        <taxon>Cytophagia</taxon>
        <taxon>Cytophagales</taxon>
        <taxon>Spirosomataceae</taxon>
        <taxon>Arundinibacter</taxon>
    </lineage>
</organism>
<feature type="transmembrane region" description="Helical" evidence="1">
    <location>
        <begin position="279"/>
        <end position="298"/>
    </location>
</feature>
<dbReference type="OrthoDB" id="1522859at2"/>
<dbReference type="Proteomes" id="UP000295706">
    <property type="component" value="Unassembled WGS sequence"/>
</dbReference>
<name>A0A4R4K5G7_9BACT</name>
<comment type="caution">
    <text evidence="3">The sequence shown here is derived from an EMBL/GenBank/DDBJ whole genome shotgun (WGS) entry which is preliminary data.</text>
</comment>
<dbReference type="InterPro" id="IPR052173">
    <property type="entry name" value="Beta-lactam_resp_regulator"/>
</dbReference>
<keyword evidence="1" id="KW-1133">Transmembrane helix</keyword>
<keyword evidence="4" id="KW-1185">Reference proteome</keyword>
<dbReference type="PANTHER" id="PTHR34978">
    <property type="entry name" value="POSSIBLE SENSOR-TRANSDUCER PROTEIN BLAR"/>
    <property type="match status" value="1"/>
</dbReference>
<keyword evidence="1" id="KW-0472">Membrane</keyword>
<dbReference type="EMBL" id="SMJU01000011">
    <property type="protein sequence ID" value="TDB62707.1"/>
    <property type="molecule type" value="Genomic_DNA"/>
</dbReference>
<accession>A0A4R4K5G7</accession>
<evidence type="ECO:0000259" key="2">
    <source>
        <dbReference type="Pfam" id="PF05569"/>
    </source>
</evidence>